<keyword evidence="2" id="KW-0408">Iron</keyword>
<keyword evidence="1" id="KW-0479">Metal-binding</keyword>
<evidence type="ECO:0000256" key="3">
    <source>
        <dbReference type="ARBA" id="ARBA00023014"/>
    </source>
</evidence>
<dbReference type="PROSITE" id="PS00198">
    <property type="entry name" value="4FE4S_FER_1"/>
    <property type="match status" value="1"/>
</dbReference>
<dbReference type="SUPFAM" id="SSF54862">
    <property type="entry name" value="4Fe-4S ferredoxins"/>
    <property type="match status" value="1"/>
</dbReference>
<keyword evidence="3" id="KW-0411">Iron-sulfur</keyword>
<name>A0A6J4HGC6_9ACTN</name>
<feature type="domain" description="4Fe-4S ferredoxin-type" evidence="4">
    <location>
        <begin position="1"/>
        <end position="28"/>
    </location>
</feature>
<dbReference type="Gene3D" id="3.30.70.20">
    <property type="match status" value="1"/>
</dbReference>
<evidence type="ECO:0000313" key="5">
    <source>
        <dbReference type="EMBL" id="CAA9221448.1"/>
    </source>
</evidence>
<dbReference type="InterPro" id="IPR017896">
    <property type="entry name" value="4Fe4S_Fe-S-bd"/>
</dbReference>
<evidence type="ECO:0000259" key="4">
    <source>
        <dbReference type="PROSITE" id="PS51379"/>
    </source>
</evidence>
<dbReference type="AlphaFoldDB" id="A0A6J4HGC6"/>
<dbReference type="EMBL" id="CADCTB010000045">
    <property type="protein sequence ID" value="CAA9221448.1"/>
    <property type="molecule type" value="Genomic_DNA"/>
</dbReference>
<accession>A0A6J4HGC6</accession>
<dbReference type="GO" id="GO:0051536">
    <property type="term" value="F:iron-sulfur cluster binding"/>
    <property type="evidence" value="ECO:0007669"/>
    <property type="project" value="UniProtKB-KW"/>
</dbReference>
<organism evidence="5">
    <name type="scientific">uncultured Acidimicrobiales bacterium</name>
    <dbReference type="NCBI Taxonomy" id="310071"/>
    <lineage>
        <taxon>Bacteria</taxon>
        <taxon>Bacillati</taxon>
        <taxon>Actinomycetota</taxon>
        <taxon>Acidimicrobiia</taxon>
        <taxon>Acidimicrobiales</taxon>
        <taxon>environmental samples</taxon>
    </lineage>
</organism>
<dbReference type="InterPro" id="IPR017900">
    <property type="entry name" value="4Fe4S_Fe_S_CS"/>
</dbReference>
<dbReference type="GO" id="GO:0046872">
    <property type="term" value="F:metal ion binding"/>
    <property type="evidence" value="ECO:0007669"/>
    <property type="project" value="UniProtKB-KW"/>
</dbReference>
<reference evidence="5" key="1">
    <citation type="submission" date="2020-02" db="EMBL/GenBank/DDBJ databases">
        <authorList>
            <person name="Meier V. D."/>
        </authorList>
    </citation>
    <scope>NUCLEOTIDE SEQUENCE</scope>
    <source>
        <strain evidence="5">AVDCRST_MAG10</strain>
    </source>
</reference>
<evidence type="ECO:0000256" key="2">
    <source>
        <dbReference type="ARBA" id="ARBA00023004"/>
    </source>
</evidence>
<evidence type="ECO:0000256" key="1">
    <source>
        <dbReference type="ARBA" id="ARBA00022723"/>
    </source>
</evidence>
<protein>
    <submittedName>
        <fullName evidence="5">Fe-S oxidoreductase</fullName>
    </submittedName>
</protein>
<sequence length="58" mass="6178">MSVAIDLRCTGCGNCLITCPEKALVPARLRPLVIVDRCTTCMACVEVCPSDAIREVPA</sequence>
<gene>
    <name evidence="5" type="ORF">AVDCRST_MAG10-691</name>
</gene>
<proteinExistence type="predicted"/>
<feature type="domain" description="4Fe-4S ferredoxin-type" evidence="4">
    <location>
        <begin position="29"/>
        <end position="58"/>
    </location>
</feature>
<dbReference type="Pfam" id="PF13237">
    <property type="entry name" value="Fer4_10"/>
    <property type="match status" value="1"/>
</dbReference>
<dbReference type="PROSITE" id="PS51379">
    <property type="entry name" value="4FE4S_FER_2"/>
    <property type="match status" value="2"/>
</dbReference>